<dbReference type="SUPFAM" id="SSF88723">
    <property type="entry name" value="PIN domain-like"/>
    <property type="match status" value="1"/>
</dbReference>
<dbReference type="Pfam" id="PF01367">
    <property type="entry name" value="5_3_exonuc"/>
    <property type="match status" value="1"/>
</dbReference>
<feature type="domain" description="5'-3' exonuclease" evidence="20">
    <location>
        <begin position="25"/>
        <end position="285"/>
    </location>
</feature>
<dbReference type="FunFam" id="3.40.50.1010:FF:000001">
    <property type="entry name" value="DNA polymerase I"/>
    <property type="match status" value="1"/>
</dbReference>
<dbReference type="Gene3D" id="3.30.420.10">
    <property type="entry name" value="Ribonuclease H-like superfamily/Ribonuclease H"/>
    <property type="match status" value="1"/>
</dbReference>
<dbReference type="InterPro" id="IPR020045">
    <property type="entry name" value="DNA_polI_H3TH"/>
</dbReference>
<evidence type="ECO:0000256" key="2">
    <source>
        <dbReference type="ARBA" id="ARBA00011541"/>
    </source>
</evidence>
<sequence>MTTKTTKSATAGKPAGLSKPAGPGDHVYLIDASGYIFRAYHALPPLTRPSDGLPIGAVHGFCAMLWKLLRDADELAPPTHLAAIFDKSEHTFRNDLYQGYKANRSETPEDLVPQFPLVRDAVRAFNVACIEKLGYEADDLIATYALEAKNAGADVTIVSSDKDLMQLVGPGIVMYDTMKNKVIDEEGVVEKFGVPPDKVIEVQALIGDTSDNVPGVPGIGVKTAALLIGEYGDLDTLLARAPEIKQQKRRENLIEFADQARLSRTLVTLDTQTPLDVPLAETAVRAPEPEALLGFMREMEFTTLTKRVAEGLGAPVPEGLDKPKKTARKKKDDYDHPLRQSPRGASGPSRDIAVQGGSPRELAAERLDRIEDIPFDRAAYETVTDTARLSELLEAAREQAFVALSVKRDRADPMASDVAGIALSLTPGQAAYIPMAHRAGDGLDLGGGPEIAQIPPVEALKLLKPLLEDEAVLKIIADAKPAMVVLGRYGIALDSVDDPTLISYALDAGRSDHSLPKRTAALFGHACLTEKEVVGTGKSAIPFDQVDVARATEAAGEEADAGLRMWMVLKPRMPSEGVTAVYETLERPLEPVLAEMERAGIKVDRAMLARLSGSFAQTIARLEDEIRELAGEDFNIGSPKQLGEILFDKMSLAGGRKTKTGARSTDAAALEELAAAGHDLPQKILEWRQLAKLKSTYTDALPAYINEETGRVHTRYVLASTTTGRLASQEPNLQNIPVRTKEGREIRKAFVAEPGKTLISADYSQIELRVLAHMADTPTLRQAFADGLDIHAMTASEMFGVPIEGMDPGVRRRAKAINFGIIYGISAVGLAAQLGIPRGEAAAYIKTYFERFPGIKDYMEQMKAEARHSGYVSTLFGRKVHYPEINTKNPSLRGNYERAAINAPIQGSAADIIRRAMIRIPGALRDAGLKARMLLQVHDELIFEAPEEEAEKTMKVAREIMEAAPAPALELKVPLKVDARAADNWEAAH</sequence>
<dbReference type="InterPro" id="IPR002298">
    <property type="entry name" value="DNA_polymerase_A"/>
</dbReference>
<feature type="domain" description="DNA-directed DNA polymerase family A palm" evidence="21">
    <location>
        <begin position="743"/>
        <end position="949"/>
    </location>
</feature>
<dbReference type="Gene3D" id="3.40.50.1010">
    <property type="entry name" value="5'-nuclease"/>
    <property type="match status" value="1"/>
</dbReference>
<keyword evidence="11 17" id="KW-0269">Exonuclease</keyword>
<feature type="region of interest" description="Disordered" evidence="18">
    <location>
        <begin position="310"/>
        <end position="358"/>
    </location>
</feature>
<dbReference type="Pfam" id="PF01612">
    <property type="entry name" value="DNA_pol_A_exo1"/>
    <property type="match status" value="1"/>
</dbReference>
<dbReference type="GO" id="GO:0008409">
    <property type="term" value="F:5'-3' exonuclease activity"/>
    <property type="evidence" value="ECO:0007669"/>
    <property type="project" value="UniProtKB-UniRule"/>
</dbReference>
<protein>
    <recommendedName>
        <fullName evidence="4 16">DNA polymerase I</fullName>
        <ecNumber evidence="3 16">2.7.7.7</ecNumber>
    </recommendedName>
</protein>
<keyword evidence="7 17" id="KW-0235">DNA replication</keyword>
<evidence type="ECO:0000259" key="20">
    <source>
        <dbReference type="SMART" id="SM00475"/>
    </source>
</evidence>
<keyword evidence="5 17" id="KW-0808">Transferase</keyword>
<feature type="domain" description="3'-5' exonuclease" evidence="19">
    <location>
        <begin position="380"/>
        <end position="574"/>
    </location>
</feature>
<dbReference type="GO" id="GO:0003887">
    <property type="term" value="F:DNA-directed DNA polymerase activity"/>
    <property type="evidence" value="ECO:0007669"/>
    <property type="project" value="UniProtKB-UniRule"/>
</dbReference>
<dbReference type="NCBIfam" id="TIGR00593">
    <property type="entry name" value="pola"/>
    <property type="match status" value="1"/>
</dbReference>
<dbReference type="Gene3D" id="1.10.150.20">
    <property type="entry name" value="5' to 3' exonuclease, C-terminal subdomain"/>
    <property type="match status" value="2"/>
</dbReference>
<dbReference type="GO" id="GO:0003677">
    <property type="term" value="F:DNA binding"/>
    <property type="evidence" value="ECO:0007669"/>
    <property type="project" value="UniProtKB-UniRule"/>
</dbReference>
<dbReference type="PRINTS" id="PR00868">
    <property type="entry name" value="DNAPOLI"/>
</dbReference>
<evidence type="ECO:0000256" key="3">
    <source>
        <dbReference type="ARBA" id="ARBA00012417"/>
    </source>
</evidence>
<evidence type="ECO:0000256" key="5">
    <source>
        <dbReference type="ARBA" id="ARBA00022679"/>
    </source>
</evidence>
<dbReference type="FunFam" id="1.10.150.20:FF:000002">
    <property type="entry name" value="DNA polymerase I"/>
    <property type="match status" value="1"/>
</dbReference>
<dbReference type="Proteomes" id="UP000031643">
    <property type="component" value="Chromosome"/>
</dbReference>
<evidence type="ECO:0000256" key="7">
    <source>
        <dbReference type="ARBA" id="ARBA00022705"/>
    </source>
</evidence>
<dbReference type="SMART" id="SM00482">
    <property type="entry name" value="POLAc"/>
    <property type="match status" value="1"/>
</dbReference>
<evidence type="ECO:0000256" key="10">
    <source>
        <dbReference type="ARBA" id="ARBA00022801"/>
    </source>
</evidence>
<dbReference type="EMBL" id="AP014648">
    <property type="protein sequence ID" value="BAQ16056.1"/>
    <property type="molecule type" value="Genomic_DNA"/>
</dbReference>
<dbReference type="InterPro" id="IPR020046">
    <property type="entry name" value="5-3_exonucl_a-hlix_arch_N"/>
</dbReference>
<comment type="catalytic activity">
    <reaction evidence="15 17">
        <text>DNA(n) + a 2'-deoxyribonucleoside 5'-triphosphate = DNA(n+1) + diphosphate</text>
        <dbReference type="Rhea" id="RHEA:22508"/>
        <dbReference type="Rhea" id="RHEA-COMP:17339"/>
        <dbReference type="Rhea" id="RHEA-COMP:17340"/>
        <dbReference type="ChEBI" id="CHEBI:33019"/>
        <dbReference type="ChEBI" id="CHEBI:61560"/>
        <dbReference type="ChEBI" id="CHEBI:173112"/>
        <dbReference type="EC" id="2.7.7.7"/>
    </reaction>
</comment>
<evidence type="ECO:0000256" key="14">
    <source>
        <dbReference type="ARBA" id="ARBA00023204"/>
    </source>
</evidence>
<dbReference type="Gene3D" id="3.30.70.370">
    <property type="match status" value="1"/>
</dbReference>
<dbReference type="GO" id="GO:0006261">
    <property type="term" value="P:DNA-templated DNA replication"/>
    <property type="evidence" value="ECO:0007669"/>
    <property type="project" value="UniProtKB-UniRule"/>
</dbReference>
<dbReference type="SMART" id="SM00279">
    <property type="entry name" value="HhH2"/>
    <property type="match status" value="1"/>
</dbReference>
<evidence type="ECO:0000256" key="6">
    <source>
        <dbReference type="ARBA" id="ARBA00022695"/>
    </source>
</evidence>
<feature type="compositionally biased region" description="Basic and acidic residues" evidence="18">
    <location>
        <begin position="319"/>
        <end position="338"/>
    </location>
</feature>
<evidence type="ECO:0000256" key="17">
    <source>
        <dbReference type="RuleBase" id="RU004460"/>
    </source>
</evidence>
<dbReference type="InterPro" id="IPR002562">
    <property type="entry name" value="3'-5'_exonuclease_dom"/>
</dbReference>
<evidence type="ECO:0000259" key="21">
    <source>
        <dbReference type="SMART" id="SM00482"/>
    </source>
</evidence>
<evidence type="ECO:0000313" key="23">
    <source>
        <dbReference type="Proteomes" id="UP000031643"/>
    </source>
</evidence>
<evidence type="ECO:0000256" key="11">
    <source>
        <dbReference type="ARBA" id="ARBA00022839"/>
    </source>
</evidence>
<evidence type="ECO:0000256" key="9">
    <source>
        <dbReference type="ARBA" id="ARBA00022763"/>
    </source>
</evidence>
<dbReference type="SMART" id="SM00474">
    <property type="entry name" value="35EXOc"/>
    <property type="match status" value="1"/>
</dbReference>
<reference evidence="22 23" key="1">
    <citation type="submission" date="2014-09" db="EMBL/GenBank/DDBJ databases">
        <title>Genome sequencing of Methyloceanibacter caenitepidi Gela4.</title>
        <authorList>
            <person name="Takeuchi M."/>
            <person name="Susumu S."/>
            <person name="Kamagata Y."/>
            <person name="Oshima K."/>
            <person name="Hattori M."/>
            <person name="Iwasaki W."/>
        </authorList>
    </citation>
    <scope>NUCLEOTIDE SEQUENCE [LARGE SCALE GENOMIC DNA]</scope>
    <source>
        <strain evidence="22 23">Gela4</strain>
    </source>
</reference>
<keyword evidence="10 17" id="KW-0378">Hydrolase</keyword>
<dbReference type="InterPro" id="IPR036397">
    <property type="entry name" value="RNaseH_sf"/>
</dbReference>
<dbReference type="InterPro" id="IPR029060">
    <property type="entry name" value="PIN-like_dom_sf"/>
</dbReference>
<comment type="function">
    <text evidence="17">In addition to polymerase activity, this DNA polymerase exhibits 3'-5' and 5'-3' exonuclease activity.</text>
</comment>
<keyword evidence="6 17" id="KW-0548">Nucleotidyltransferase</keyword>
<accession>A0A0A8K002</accession>
<comment type="similarity">
    <text evidence="1 17">Belongs to the DNA polymerase type-A family.</text>
</comment>
<keyword evidence="9 17" id="KW-0227">DNA damage</keyword>
<dbReference type="InterPro" id="IPR002421">
    <property type="entry name" value="5-3_exonuclease"/>
</dbReference>
<dbReference type="PANTHER" id="PTHR10133">
    <property type="entry name" value="DNA POLYMERASE I"/>
    <property type="match status" value="1"/>
</dbReference>
<keyword evidence="23" id="KW-1185">Reference proteome</keyword>
<dbReference type="CDD" id="cd08637">
    <property type="entry name" value="DNA_pol_A_pol_I_C"/>
    <property type="match status" value="1"/>
</dbReference>
<dbReference type="STRING" id="1384459.GL4_0592"/>
<dbReference type="Pfam" id="PF00476">
    <property type="entry name" value="DNA_pol_A"/>
    <property type="match status" value="1"/>
</dbReference>
<dbReference type="KEGG" id="mcg:GL4_0592"/>
<evidence type="ECO:0000256" key="13">
    <source>
        <dbReference type="ARBA" id="ARBA00023125"/>
    </source>
</evidence>
<dbReference type="HOGENOM" id="CLU_004675_0_0_5"/>
<dbReference type="CDD" id="cd09859">
    <property type="entry name" value="PIN_53EXO"/>
    <property type="match status" value="1"/>
</dbReference>
<dbReference type="GO" id="GO:0008408">
    <property type="term" value="F:3'-5' exonuclease activity"/>
    <property type="evidence" value="ECO:0007669"/>
    <property type="project" value="UniProtKB-UniRule"/>
</dbReference>
<evidence type="ECO:0000256" key="15">
    <source>
        <dbReference type="ARBA" id="ARBA00049244"/>
    </source>
</evidence>
<evidence type="ECO:0000256" key="18">
    <source>
        <dbReference type="SAM" id="MobiDB-lite"/>
    </source>
</evidence>
<comment type="subunit">
    <text evidence="2">Single-chain monomer with multiple functions.</text>
</comment>
<evidence type="ECO:0000313" key="22">
    <source>
        <dbReference type="EMBL" id="BAQ16056.1"/>
    </source>
</evidence>
<dbReference type="InterPro" id="IPR018320">
    <property type="entry name" value="DNA_polymerase_1"/>
</dbReference>
<dbReference type="CDD" id="cd06139">
    <property type="entry name" value="DNA_polA_I_Ecoli_like_exo"/>
    <property type="match status" value="1"/>
</dbReference>
<dbReference type="SMART" id="SM00475">
    <property type="entry name" value="53EXOc"/>
    <property type="match status" value="1"/>
</dbReference>
<dbReference type="FunFam" id="1.20.1060.10:FF:000001">
    <property type="entry name" value="DNA polymerase I"/>
    <property type="match status" value="1"/>
</dbReference>
<dbReference type="OrthoDB" id="9806424at2"/>
<evidence type="ECO:0000256" key="4">
    <source>
        <dbReference type="ARBA" id="ARBA00020311"/>
    </source>
</evidence>
<evidence type="ECO:0000256" key="16">
    <source>
        <dbReference type="NCBIfam" id="TIGR00593"/>
    </source>
</evidence>
<keyword evidence="8" id="KW-0540">Nuclease</keyword>
<evidence type="ECO:0000256" key="8">
    <source>
        <dbReference type="ARBA" id="ARBA00022722"/>
    </source>
</evidence>
<name>A0A0A8K002_9HYPH</name>
<dbReference type="PROSITE" id="PS00447">
    <property type="entry name" value="DNA_POLYMERASE_A"/>
    <property type="match status" value="1"/>
</dbReference>
<dbReference type="InterPro" id="IPR001098">
    <property type="entry name" value="DNA-dir_DNA_pol_A_palm_dom"/>
</dbReference>
<dbReference type="SUPFAM" id="SSF47807">
    <property type="entry name" value="5' to 3' exonuclease, C-terminal subdomain"/>
    <property type="match status" value="1"/>
</dbReference>
<evidence type="ECO:0000256" key="1">
    <source>
        <dbReference type="ARBA" id="ARBA00007705"/>
    </source>
</evidence>
<dbReference type="FunFam" id="1.10.150.20:FF:000003">
    <property type="entry name" value="DNA polymerase I"/>
    <property type="match status" value="1"/>
</dbReference>
<dbReference type="PANTHER" id="PTHR10133:SF27">
    <property type="entry name" value="DNA POLYMERASE NU"/>
    <property type="match status" value="1"/>
</dbReference>
<gene>
    <name evidence="17" type="primary">polA</name>
    <name evidence="22" type="ORF">GL4_0592</name>
</gene>
<dbReference type="AlphaFoldDB" id="A0A0A8K002"/>
<dbReference type="Pfam" id="PF02739">
    <property type="entry name" value="5_3_exonuc_N"/>
    <property type="match status" value="1"/>
</dbReference>
<dbReference type="InterPro" id="IPR019760">
    <property type="entry name" value="DNA-dir_DNA_pol_A_CS"/>
</dbReference>
<dbReference type="CDD" id="cd09898">
    <property type="entry name" value="H3TH_53EXO"/>
    <property type="match status" value="1"/>
</dbReference>
<dbReference type="InterPro" id="IPR008918">
    <property type="entry name" value="HhH2"/>
</dbReference>
<dbReference type="SUPFAM" id="SSF53098">
    <property type="entry name" value="Ribonuclease H-like"/>
    <property type="match status" value="1"/>
</dbReference>
<keyword evidence="13 17" id="KW-0238">DNA-binding</keyword>
<dbReference type="EC" id="2.7.7.7" evidence="3 16"/>
<keyword evidence="12 17" id="KW-0239">DNA-directed DNA polymerase</keyword>
<proteinExistence type="inferred from homology"/>
<organism evidence="22 23">
    <name type="scientific">Methyloceanibacter caenitepidi</name>
    <dbReference type="NCBI Taxonomy" id="1384459"/>
    <lineage>
        <taxon>Bacteria</taxon>
        <taxon>Pseudomonadati</taxon>
        <taxon>Pseudomonadota</taxon>
        <taxon>Alphaproteobacteria</taxon>
        <taxon>Hyphomicrobiales</taxon>
        <taxon>Hyphomicrobiaceae</taxon>
        <taxon>Methyloceanibacter</taxon>
    </lineage>
</organism>
<dbReference type="GO" id="GO:0006302">
    <property type="term" value="P:double-strand break repair"/>
    <property type="evidence" value="ECO:0007669"/>
    <property type="project" value="TreeGrafter"/>
</dbReference>
<evidence type="ECO:0000259" key="19">
    <source>
        <dbReference type="SMART" id="SM00474"/>
    </source>
</evidence>
<evidence type="ECO:0000256" key="12">
    <source>
        <dbReference type="ARBA" id="ARBA00022932"/>
    </source>
</evidence>
<dbReference type="InterPro" id="IPR036279">
    <property type="entry name" value="5-3_exonuclease_C_sf"/>
</dbReference>
<dbReference type="SUPFAM" id="SSF56672">
    <property type="entry name" value="DNA/RNA polymerases"/>
    <property type="match status" value="1"/>
</dbReference>
<keyword evidence="14 17" id="KW-0234">DNA repair</keyword>
<dbReference type="InterPro" id="IPR012337">
    <property type="entry name" value="RNaseH-like_sf"/>
</dbReference>
<dbReference type="RefSeq" id="WP_082025425.1">
    <property type="nucleotide sequence ID" value="NZ_AP014648.1"/>
</dbReference>
<dbReference type="NCBIfam" id="NF004397">
    <property type="entry name" value="PRK05755.1"/>
    <property type="match status" value="1"/>
</dbReference>
<dbReference type="InterPro" id="IPR043502">
    <property type="entry name" value="DNA/RNA_pol_sf"/>
</dbReference>
<dbReference type="Gene3D" id="1.20.1060.10">
    <property type="entry name" value="Taq DNA Polymerase, Chain T, domain 4"/>
    <property type="match status" value="1"/>
</dbReference>